<dbReference type="Proteomes" id="UP000281553">
    <property type="component" value="Unassembled WGS sequence"/>
</dbReference>
<evidence type="ECO:0000313" key="1">
    <source>
        <dbReference type="EMBL" id="VDN10176.1"/>
    </source>
</evidence>
<organism evidence="1 2">
    <name type="scientific">Dibothriocephalus latus</name>
    <name type="common">Fish tapeworm</name>
    <name type="synonym">Diphyllobothrium latum</name>
    <dbReference type="NCBI Taxonomy" id="60516"/>
    <lineage>
        <taxon>Eukaryota</taxon>
        <taxon>Metazoa</taxon>
        <taxon>Spiralia</taxon>
        <taxon>Lophotrochozoa</taxon>
        <taxon>Platyhelminthes</taxon>
        <taxon>Cestoda</taxon>
        <taxon>Eucestoda</taxon>
        <taxon>Diphyllobothriidea</taxon>
        <taxon>Diphyllobothriidae</taxon>
        <taxon>Dibothriocephalus</taxon>
    </lineage>
</organism>
<keyword evidence="2" id="KW-1185">Reference proteome</keyword>
<reference evidence="1 2" key="1">
    <citation type="submission" date="2018-11" db="EMBL/GenBank/DDBJ databases">
        <authorList>
            <consortium name="Pathogen Informatics"/>
        </authorList>
    </citation>
    <scope>NUCLEOTIDE SEQUENCE [LARGE SCALE GENOMIC DNA]</scope>
</reference>
<dbReference type="EMBL" id="UYRU01048610">
    <property type="protein sequence ID" value="VDN10176.1"/>
    <property type="molecule type" value="Genomic_DNA"/>
</dbReference>
<dbReference type="OrthoDB" id="6269509at2759"/>
<accession>A0A3P7NX86</accession>
<gene>
    <name evidence="1" type="ORF">DILT_LOCUS6007</name>
</gene>
<evidence type="ECO:0000313" key="2">
    <source>
        <dbReference type="Proteomes" id="UP000281553"/>
    </source>
</evidence>
<sequence>MNNVRPTLCAITHVQVDTENSMKTSKNPIGCRELREVDESLRNSNEYKSSLLSTKLLFKMLHQIVSGFEFLSQQHIPDLVLDSSSVLVGADYTCKLEIAFWRNCLRQKTRNPDARASFYVNNLGSLNSDLVGCLEVDDHHEFKPLQNSQRTATISLTPYLTGTLVS</sequence>
<proteinExistence type="predicted"/>
<dbReference type="AlphaFoldDB" id="A0A3P7NX86"/>
<protein>
    <submittedName>
        <fullName evidence="1">Uncharacterized protein</fullName>
    </submittedName>
</protein>
<name>A0A3P7NX86_DIBLA</name>